<dbReference type="InterPro" id="IPR026881">
    <property type="entry name" value="WYL_dom"/>
</dbReference>
<evidence type="ECO:0000259" key="3">
    <source>
        <dbReference type="PROSITE" id="PS51000"/>
    </source>
</evidence>
<dbReference type="InterPro" id="IPR013196">
    <property type="entry name" value="HTH_11"/>
</dbReference>
<dbReference type="OrthoDB" id="3171994at2"/>
<dbReference type="RefSeq" id="WP_083454354.1">
    <property type="nucleotide sequence ID" value="NZ_HF570958.1"/>
</dbReference>
<proteinExistence type="predicted"/>
<dbReference type="InterPro" id="IPR001034">
    <property type="entry name" value="DeoR_HTH"/>
</dbReference>
<evidence type="ECO:0000313" key="5">
    <source>
        <dbReference type="Proteomes" id="UP000035721"/>
    </source>
</evidence>
<dbReference type="Proteomes" id="UP000035721">
    <property type="component" value="Unassembled WGS sequence"/>
</dbReference>
<dbReference type="InterPro" id="IPR028349">
    <property type="entry name" value="PafC-like"/>
</dbReference>
<dbReference type="PIRSF" id="PIRSF016838">
    <property type="entry name" value="PafC"/>
    <property type="match status" value="1"/>
</dbReference>
<evidence type="ECO:0000313" key="4">
    <source>
        <dbReference type="EMBL" id="CCH80369.1"/>
    </source>
</evidence>
<feature type="domain" description="HTH deoR-type" evidence="3">
    <location>
        <begin position="2"/>
        <end position="61"/>
    </location>
</feature>
<name>A0A077M8J3_9MICO</name>
<organism evidence="4 5">
    <name type="scientific">Nostocoides japonicum T1-X7</name>
    <dbReference type="NCBI Taxonomy" id="1194083"/>
    <lineage>
        <taxon>Bacteria</taxon>
        <taxon>Bacillati</taxon>
        <taxon>Actinomycetota</taxon>
        <taxon>Actinomycetes</taxon>
        <taxon>Micrococcales</taxon>
        <taxon>Intrasporangiaceae</taxon>
        <taxon>Nostocoides</taxon>
    </lineage>
</organism>
<dbReference type="Pfam" id="PF08279">
    <property type="entry name" value="HTH_11"/>
    <property type="match status" value="1"/>
</dbReference>
<keyword evidence="1" id="KW-0805">Transcription regulation</keyword>
<evidence type="ECO:0000256" key="2">
    <source>
        <dbReference type="ARBA" id="ARBA00023163"/>
    </source>
</evidence>
<dbReference type="GO" id="GO:0003700">
    <property type="term" value="F:DNA-binding transcription factor activity"/>
    <property type="evidence" value="ECO:0007669"/>
    <property type="project" value="InterPro"/>
</dbReference>
<dbReference type="EMBL" id="CAJB01000425">
    <property type="protein sequence ID" value="CCH80369.1"/>
    <property type="molecule type" value="Genomic_DNA"/>
</dbReference>
<dbReference type="STRING" id="1194083.BN12_90024"/>
<dbReference type="PANTHER" id="PTHR34580:SF1">
    <property type="entry name" value="PROTEIN PAFC"/>
    <property type="match status" value="1"/>
</dbReference>
<sequence>MRADRLLRILVLLQRHRRLTAGDLAARLEVSERTVLRDMEALSSAGVPVFTERGRHGGCVLLDGFTTDASGLTASEAQALFAWSSREGAAELGLGSELTGALAKVAASASETAVTEAESLGAVLLSDRRRWFGEAERVPVLPQLREAAVAGRRVRIAYQRPDADAPSGRTVDPRGLVDQSGRWYLVAAHRGRMRTYRVSRIVDVTVLDEPVAPGDGRPLAQVWAELRSGFEERVRDPVTIDIEVGDEVRAMFFLVARSQLATETEPAPVGDPGQRRWRLVVRARKPALALVLAWAPDVVLLAPDDLLEEVRSTTATLSRLYARSRPGAPEPSAVQ</sequence>
<dbReference type="InterPro" id="IPR036388">
    <property type="entry name" value="WH-like_DNA-bd_sf"/>
</dbReference>
<dbReference type="PROSITE" id="PS51000">
    <property type="entry name" value="HTH_DEOR_2"/>
    <property type="match status" value="1"/>
</dbReference>
<dbReference type="AlphaFoldDB" id="A0A077M8J3"/>
<keyword evidence="2" id="KW-0804">Transcription</keyword>
<dbReference type="PANTHER" id="PTHR34580">
    <property type="match status" value="1"/>
</dbReference>
<reference evidence="4 5" key="1">
    <citation type="journal article" date="2013" name="ISME J.">
        <title>A metabolic model for members of the genus Tetrasphaera involved in enhanced biological phosphorus removal.</title>
        <authorList>
            <person name="Kristiansen R."/>
            <person name="Nguyen H.T.T."/>
            <person name="Saunders A.M."/>
            <person name="Nielsen J.L."/>
            <person name="Wimmer R."/>
            <person name="Le V.Q."/>
            <person name="McIlroy S.J."/>
            <person name="Petrovski S."/>
            <person name="Seviour R.J."/>
            <person name="Calteau A."/>
            <person name="Nielsen K.L."/>
            <person name="Nielsen P.H."/>
        </authorList>
    </citation>
    <scope>NUCLEOTIDE SEQUENCE [LARGE SCALE GENOMIC DNA]</scope>
    <source>
        <strain evidence="4 5">T1-X7</strain>
    </source>
</reference>
<gene>
    <name evidence="4" type="ORF">BN12_90024</name>
</gene>
<evidence type="ECO:0000256" key="1">
    <source>
        <dbReference type="ARBA" id="ARBA00023015"/>
    </source>
</evidence>
<dbReference type="Pfam" id="PF13280">
    <property type="entry name" value="WYL"/>
    <property type="match status" value="1"/>
</dbReference>
<comment type="caution">
    <text evidence="4">The sequence shown here is derived from an EMBL/GenBank/DDBJ whole genome shotgun (WGS) entry which is preliminary data.</text>
</comment>
<keyword evidence="5" id="KW-1185">Reference proteome</keyword>
<dbReference type="PROSITE" id="PS52050">
    <property type="entry name" value="WYL"/>
    <property type="match status" value="1"/>
</dbReference>
<dbReference type="InterPro" id="IPR036390">
    <property type="entry name" value="WH_DNA-bd_sf"/>
</dbReference>
<dbReference type="InterPro" id="IPR051534">
    <property type="entry name" value="CBASS_pafABC_assoc_protein"/>
</dbReference>
<accession>A0A077M8J3</accession>
<protein>
    <submittedName>
        <fullName evidence="4">Helix-turn-helix type 11 domain protein</fullName>
    </submittedName>
</protein>
<dbReference type="Gene3D" id="1.10.10.10">
    <property type="entry name" value="Winged helix-like DNA-binding domain superfamily/Winged helix DNA-binding domain"/>
    <property type="match status" value="1"/>
</dbReference>
<dbReference type="SUPFAM" id="SSF46785">
    <property type="entry name" value="Winged helix' DNA-binding domain"/>
    <property type="match status" value="1"/>
</dbReference>